<reference evidence="2 3" key="1">
    <citation type="submission" date="2020-08" db="EMBL/GenBank/DDBJ databases">
        <title>Bridging the membrane lipid divide: bacteria of the FCB group superphylum have the potential to synthesize archaeal ether lipids.</title>
        <authorList>
            <person name="Villanueva L."/>
            <person name="Von Meijenfeldt F.A.B."/>
            <person name="Westbye A.B."/>
            <person name="Yadav S."/>
            <person name="Hopmans E.C."/>
            <person name="Dutilh B.E."/>
            <person name="Sinninghe Damste J.S."/>
        </authorList>
    </citation>
    <scope>NUCLEOTIDE SEQUENCE [LARGE SCALE GENOMIC DNA]</scope>
    <source>
        <strain evidence="2">NIOZ-UU47</strain>
    </source>
</reference>
<sequence length="73" mass="8156">MKTKINRVLTGVALLAALSLGLSACIQRNITEDPLYQRVPAKEHVEKFPEGHQGGQGDFCHYDEKADVYFCAY</sequence>
<dbReference type="Proteomes" id="UP000614424">
    <property type="component" value="Unassembled WGS sequence"/>
</dbReference>
<evidence type="ECO:0000313" key="3">
    <source>
        <dbReference type="Proteomes" id="UP000614424"/>
    </source>
</evidence>
<evidence type="ECO:0000256" key="1">
    <source>
        <dbReference type="SAM" id="SignalP"/>
    </source>
</evidence>
<dbReference type="PROSITE" id="PS51257">
    <property type="entry name" value="PROKAR_LIPOPROTEIN"/>
    <property type="match status" value="1"/>
</dbReference>
<keyword evidence="1" id="KW-0732">Signal</keyword>
<gene>
    <name evidence="2" type="ORF">H8E41_06760</name>
</gene>
<accession>A0A8J6NDR9</accession>
<organism evidence="2 3">
    <name type="scientific">Candidatus Desulfobia pelagia</name>
    <dbReference type="NCBI Taxonomy" id="2841692"/>
    <lineage>
        <taxon>Bacteria</taxon>
        <taxon>Pseudomonadati</taxon>
        <taxon>Thermodesulfobacteriota</taxon>
        <taxon>Desulfobulbia</taxon>
        <taxon>Desulfobulbales</taxon>
        <taxon>Desulfobulbaceae</taxon>
        <taxon>Candidatus Desulfobia</taxon>
    </lineage>
</organism>
<feature type="chain" id="PRO_5035157096" description="Lipoprotein" evidence="1">
    <location>
        <begin position="25"/>
        <end position="73"/>
    </location>
</feature>
<comment type="caution">
    <text evidence="2">The sequence shown here is derived from an EMBL/GenBank/DDBJ whole genome shotgun (WGS) entry which is preliminary data.</text>
</comment>
<proteinExistence type="predicted"/>
<evidence type="ECO:0008006" key="4">
    <source>
        <dbReference type="Google" id="ProtNLM"/>
    </source>
</evidence>
<dbReference type="EMBL" id="JACNJZ010000093">
    <property type="protein sequence ID" value="MBC8317590.1"/>
    <property type="molecule type" value="Genomic_DNA"/>
</dbReference>
<evidence type="ECO:0000313" key="2">
    <source>
        <dbReference type="EMBL" id="MBC8317590.1"/>
    </source>
</evidence>
<feature type="signal peptide" evidence="1">
    <location>
        <begin position="1"/>
        <end position="24"/>
    </location>
</feature>
<protein>
    <recommendedName>
        <fullName evidence="4">Lipoprotein</fullName>
    </recommendedName>
</protein>
<name>A0A8J6NDR9_9BACT</name>
<dbReference type="AlphaFoldDB" id="A0A8J6NDR9"/>